<protein>
    <submittedName>
        <fullName evidence="2">Uncharacterized protein</fullName>
    </submittedName>
</protein>
<reference evidence="2 3" key="1">
    <citation type="journal article" date="2023" name="IScience">
        <title>Expanded male sex-determining region conserved during the evolution of homothallism in the green alga Volvox.</title>
        <authorList>
            <person name="Yamamoto K."/>
            <person name="Matsuzaki R."/>
            <person name="Mahakham W."/>
            <person name="Heman W."/>
            <person name="Sekimoto H."/>
            <person name="Kawachi M."/>
            <person name="Minakuchi Y."/>
            <person name="Toyoda A."/>
            <person name="Nozaki H."/>
        </authorList>
    </citation>
    <scope>NUCLEOTIDE SEQUENCE [LARGE SCALE GENOMIC DNA]</scope>
    <source>
        <strain evidence="2 3">NIES-4468</strain>
    </source>
</reference>
<evidence type="ECO:0000256" key="1">
    <source>
        <dbReference type="SAM" id="MobiDB-lite"/>
    </source>
</evidence>
<dbReference type="Gene3D" id="1.10.10.2360">
    <property type="match status" value="1"/>
</dbReference>
<gene>
    <name evidence="2" type="ORF">VaNZ11_002697</name>
</gene>
<evidence type="ECO:0000313" key="3">
    <source>
        <dbReference type="Proteomes" id="UP001165090"/>
    </source>
</evidence>
<comment type="caution">
    <text evidence="2">The sequence shown here is derived from an EMBL/GenBank/DDBJ whole genome shotgun (WGS) entry which is preliminary data.</text>
</comment>
<accession>A0ABQ5RSM7</accession>
<name>A0ABQ5RSM7_9CHLO</name>
<feature type="region of interest" description="Disordered" evidence="1">
    <location>
        <begin position="245"/>
        <end position="266"/>
    </location>
</feature>
<dbReference type="PANTHER" id="PTHR23198">
    <property type="entry name" value="NUCLEOPORIN"/>
    <property type="match status" value="1"/>
</dbReference>
<feature type="compositionally biased region" description="Polar residues" evidence="1">
    <location>
        <begin position="245"/>
        <end position="262"/>
    </location>
</feature>
<keyword evidence="3" id="KW-1185">Reference proteome</keyword>
<dbReference type="Proteomes" id="UP001165090">
    <property type="component" value="Unassembled WGS sequence"/>
</dbReference>
<feature type="region of interest" description="Disordered" evidence="1">
    <location>
        <begin position="287"/>
        <end position="315"/>
    </location>
</feature>
<sequence>MQSRPRGTRDAAYCRILESETGGLLLSISALPVFYSPGHVAKSHEELRWEDLLEGWRAQDQHWPPSGPQVVPVGPLSGPLGGPSGPSASVGWTNPNPNSSATDATTAVLPQFCGVIPRATPNLTLMSPAALGAAGGAAAGISTHGSLAAGAFTAGSGAAGSPSRLLLPAAGGWSATVAVTATEDGTRAILYGKTYDPESPFDAPKYLVSISAMQRFTTAFVLSSTSAHRSHEELRWEDYRAGIRSNSSSRGWDTSGAASANGQAPHPALPAIQPPLGCFWPSLPSSSAAPASTSTPPSPALVSPSSALPPAHNTGLGDDEYITSISALMLQDLNFVKSHEEIRWDDRIAGITRTLSRRRVQIAPRHQPVTLRPSAAGSTASSGGPAAAAAAGPANDN</sequence>
<dbReference type="InterPro" id="IPR037665">
    <property type="entry name" value="Nucleoporin_S59-like"/>
</dbReference>
<dbReference type="EMBL" id="BSDZ01000008">
    <property type="protein sequence ID" value="GLI60580.1"/>
    <property type="molecule type" value="Genomic_DNA"/>
</dbReference>
<proteinExistence type="predicted"/>
<feature type="non-terminal residue" evidence="2">
    <location>
        <position position="397"/>
    </location>
</feature>
<feature type="region of interest" description="Disordered" evidence="1">
    <location>
        <begin position="371"/>
        <end position="397"/>
    </location>
</feature>
<feature type="compositionally biased region" description="Low complexity" evidence="1">
    <location>
        <begin position="287"/>
        <end position="311"/>
    </location>
</feature>
<feature type="compositionally biased region" description="Low complexity" evidence="1">
    <location>
        <begin position="373"/>
        <end position="397"/>
    </location>
</feature>
<organism evidence="2 3">
    <name type="scientific">Volvox africanus</name>
    <dbReference type="NCBI Taxonomy" id="51714"/>
    <lineage>
        <taxon>Eukaryota</taxon>
        <taxon>Viridiplantae</taxon>
        <taxon>Chlorophyta</taxon>
        <taxon>core chlorophytes</taxon>
        <taxon>Chlorophyceae</taxon>
        <taxon>CS clade</taxon>
        <taxon>Chlamydomonadales</taxon>
        <taxon>Volvocaceae</taxon>
        <taxon>Volvox</taxon>
    </lineage>
</organism>
<evidence type="ECO:0000313" key="2">
    <source>
        <dbReference type="EMBL" id="GLI60580.1"/>
    </source>
</evidence>
<dbReference type="PANTHER" id="PTHR23198:SF6">
    <property type="entry name" value="NUCLEAR PORE COMPLEX PROTEIN NUP98-NUP96"/>
    <property type="match status" value="1"/>
</dbReference>